<keyword evidence="2" id="KW-1185">Reference proteome</keyword>
<proteinExistence type="predicted"/>
<accession>E3MSG7</accession>
<dbReference type="InParanoid" id="E3MSG7"/>
<name>E3MSG7_CAERE</name>
<gene>
    <name evidence="1" type="ORF">CRE_16183</name>
</gene>
<protein>
    <submittedName>
        <fullName evidence="1">Uncharacterized protein</fullName>
    </submittedName>
</protein>
<dbReference type="AlphaFoldDB" id="E3MSG7"/>
<dbReference type="EMBL" id="DS268473">
    <property type="protein sequence ID" value="EFP08348.1"/>
    <property type="molecule type" value="Genomic_DNA"/>
</dbReference>
<dbReference type="Proteomes" id="UP000008281">
    <property type="component" value="Unassembled WGS sequence"/>
</dbReference>
<reference evidence="1" key="1">
    <citation type="submission" date="2007-07" db="EMBL/GenBank/DDBJ databases">
        <title>PCAP assembly of the Caenorhabditis remanei genome.</title>
        <authorList>
            <consortium name="The Caenorhabditis remanei Sequencing Consortium"/>
            <person name="Wilson R.K."/>
        </authorList>
    </citation>
    <scope>NUCLEOTIDE SEQUENCE [LARGE SCALE GENOMIC DNA]</scope>
    <source>
        <strain evidence="1">PB4641</strain>
    </source>
</reference>
<evidence type="ECO:0000313" key="1">
    <source>
        <dbReference type="EMBL" id="EFP08348.1"/>
    </source>
</evidence>
<dbReference type="HOGENOM" id="CLU_3399799_0_0_1"/>
<sequence>MSRFSEFFGIPNSVPHTPVGYVPQIHRKVIF</sequence>
<organism evidence="2">
    <name type="scientific">Caenorhabditis remanei</name>
    <name type="common">Caenorhabditis vulgaris</name>
    <dbReference type="NCBI Taxonomy" id="31234"/>
    <lineage>
        <taxon>Eukaryota</taxon>
        <taxon>Metazoa</taxon>
        <taxon>Ecdysozoa</taxon>
        <taxon>Nematoda</taxon>
        <taxon>Chromadorea</taxon>
        <taxon>Rhabditida</taxon>
        <taxon>Rhabditina</taxon>
        <taxon>Rhabditomorpha</taxon>
        <taxon>Rhabditoidea</taxon>
        <taxon>Rhabditidae</taxon>
        <taxon>Peloderinae</taxon>
        <taxon>Caenorhabditis</taxon>
    </lineage>
</organism>
<evidence type="ECO:0000313" key="2">
    <source>
        <dbReference type="Proteomes" id="UP000008281"/>
    </source>
</evidence>